<dbReference type="HOGENOM" id="CLU_1253637_0_0_2"/>
<dbReference type="RefSeq" id="WP_011278315.1">
    <property type="nucleotide sequence ID" value="NC_007181.1"/>
</dbReference>
<proteinExistence type="predicted"/>
<dbReference type="Proteomes" id="UP000001018">
    <property type="component" value="Chromosome"/>
</dbReference>
<organism evidence="1 2">
    <name type="scientific">Sulfolobus acidocaldarius (strain ATCC 33909 / DSM 639 / JCM 8929 / NBRC 15157 / NCIMB 11770)</name>
    <dbReference type="NCBI Taxonomy" id="330779"/>
    <lineage>
        <taxon>Archaea</taxon>
        <taxon>Thermoproteota</taxon>
        <taxon>Thermoprotei</taxon>
        <taxon>Sulfolobales</taxon>
        <taxon>Sulfolobaceae</taxon>
        <taxon>Sulfolobus</taxon>
    </lineage>
</organism>
<dbReference type="eggNOG" id="arCOG05985">
    <property type="taxonomic scope" value="Archaea"/>
</dbReference>
<evidence type="ECO:0000313" key="1">
    <source>
        <dbReference type="EMBL" id="AAY80813.1"/>
    </source>
</evidence>
<keyword evidence="2" id="KW-1185">Reference proteome</keyword>
<dbReference type="AlphaFoldDB" id="Q4J8S8"/>
<sequence>MRIKIAYSRDEEIKILQPVLNNEVDTKGFSFDILKLKEDDLKFHVDEYELLYLPLPLVTFIENLKVLTNGAYVVNDIGIRYKKKTESKLKILVPGSNSTEYYLARMIYGHNVVPTTSQEEWTAELTYDGTSEYSFKDFWNSNCGNLPFVIKLLGSKILDEESLSRIKIVIRDSANLAYERGYVNSFSKELGLKGREALDCFFKICRQKNLCGKFTSYLL</sequence>
<name>Q4J8S8_SULAC</name>
<dbReference type="GeneID" id="3474686"/>
<dbReference type="PATRIC" id="fig|330779.12.peg.1436"/>
<dbReference type="KEGG" id="sai:Saci_1492"/>
<dbReference type="STRING" id="330779.Saci_1492"/>
<protein>
    <submittedName>
        <fullName evidence="1">Conserved protein</fullName>
    </submittedName>
</protein>
<gene>
    <name evidence="1" type="ordered locus">Saci_1492</name>
</gene>
<accession>Q4J8S8</accession>
<dbReference type="EMBL" id="CP000077">
    <property type="protein sequence ID" value="AAY80813.1"/>
    <property type="molecule type" value="Genomic_DNA"/>
</dbReference>
<dbReference type="SUPFAM" id="SSF53850">
    <property type="entry name" value="Periplasmic binding protein-like II"/>
    <property type="match status" value="1"/>
</dbReference>
<reference evidence="1 2" key="1">
    <citation type="journal article" date="2005" name="J. Bacteriol.">
        <title>The genome of Sulfolobus acidocaldarius, a model organism of the Crenarchaeota.</title>
        <authorList>
            <person name="Chen L."/>
            <person name="Brugger K."/>
            <person name="Skovgaard M."/>
            <person name="Redder P."/>
            <person name="She Q."/>
            <person name="Torarinsson E."/>
            <person name="Greve B."/>
            <person name="Awayez M."/>
            <person name="Zibat A."/>
            <person name="Klenk H.-P."/>
            <person name="Garrett R.A."/>
        </authorList>
    </citation>
    <scope>NUCLEOTIDE SEQUENCE [LARGE SCALE GENOMIC DNA]</scope>
    <source>
        <strain evidence="2">ATCC 33909 / DSM 639 / JCM 8929 / NBRC 15157 / NCIMB 11770</strain>
    </source>
</reference>
<evidence type="ECO:0000313" key="2">
    <source>
        <dbReference type="Proteomes" id="UP000001018"/>
    </source>
</evidence>